<feature type="compositionally biased region" description="Acidic residues" evidence="1">
    <location>
        <begin position="53"/>
        <end position="63"/>
    </location>
</feature>
<reference evidence="2" key="1">
    <citation type="submission" date="2021-10" db="EMBL/GenBank/DDBJ databases">
        <title>Melipona bicolor Genome sequencing and assembly.</title>
        <authorList>
            <person name="Araujo N.S."/>
            <person name="Arias M.C."/>
        </authorList>
    </citation>
    <scope>NUCLEOTIDE SEQUENCE</scope>
    <source>
        <strain evidence="2">USP_2M_L1-L4_2017</strain>
        <tissue evidence="2">Whole body</tissue>
    </source>
</reference>
<evidence type="ECO:0000313" key="2">
    <source>
        <dbReference type="EMBL" id="KAK1127855.1"/>
    </source>
</evidence>
<feature type="region of interest" description="Disordered" evidence="1">
    <location>
        <begin position="35"/>
        <end position="80"/>
    </location>
</feature>
<accession>A0AA40KPG4</accession>
<protein>
    <submittedName>
        <fullName evidence="2">Uncharacterized protein</fullName>
    </submittedName>
</protein>
<organism evidence="2 3">
    <name type="scientific">Melipona bicolor</name>
    <dbReference type="NCBI Taxonomy" id="60889"/>
    <lineage>
        <taxon>Eukaryota</taxon>
        <taxon>Metazoa</taxon>
        <taxon>Ecdysozoa</taxon>
        <taxon>Arthropoda</taxon>
        <taxon>Hexapoda</taxon>
        <taxon>Insecta</taxon>
        <taxon>Pterygota</taxon>
        <taxon>Neoptera</taxon>
        <taxon>Endopterygota</taxon>
        <taxon>Hymenoptera</taxon>
        <taxon>Apocrita</taxon>
        <taxon>Aculeata</taxon>
        <taxon>Apoidea</taxon>
        <taxon>Anthophila</taxon>
        <taxon>Apidae</taxon>
        <taxon>Melipona</taxon>
    </lineage>
</organism>
<name>A0AA40KPG4_9HYME</name>
<sequence>MKQNQQFKYREFRYRVGFEFQNYRSFKVLLKSFRRNPNGRPVDEIPEESGGREEEEEEKEEEAEGGRKNDAESMKEKERGERIVRNCKLSTRWTSVWSKGEIPRPVGRPME</sequence>
<dbReference type="AlphaFoldDB" id="A0AA40KPG4"/>
<dbReference type="EMBL" id="JAHYIQ010000011">
    <property type="protein sequence ID" value="KAK1127855.1"/>
    <property type="molecule type" value="Genomic_DNA"/>
</dbReference>
<comment type="caution">
    <text evidence="2">The sequence shown here is derived from an EMBL/GenBank/DDBJ whole genome shotgun (WGS) entry which is preliminary data.</text>
</comment>
<feature type="compositionally biased region" description="Basic and acidic residues" evidence="1">
    <location>
        <begin position="64"/>
        <end position="80"/>
    </location>
</feature>
<evidence type="ECO:0000313" key="3">
    <source>
        <dbReference type="Proteomes" id="UP001177670"/>
    </source>
</evidence>
<dbReference type="Proteomes" id="UP001177670">
    <property type="component" value="Unassembled WGS sequence"/>
</dbReference>
<evidence type="ECO:0000256" key="1">
    <source>
        <dbReference type="SAM" id="MobiDB-lite"/>
    </source>
</evidence>
<gene>
    <name evidence="2" type="ORF">K0M31_003346</name>
</gene>
<proteinExistence type="predicted"/>
<keyword evidence="3" id="KW-1185">Reference proteome</keyword>